<evidence type="ECO:0000259" key="3">
    <source>
        <dbReference type="PROSITE" id="PS51253"/>
    </source>
</evidence>
<organism evidence="4">
    <name type="scientific">Cuerna arida</name>
    <dbReference type="NCBI Taxonomy" id="1464854"/>
    <lineage>
        <taxon>Eukaryota</taxon>
        <taxon>Metazoa</taxon>
        <taxon>Ecdysozoa</taxon>
        <taxon>Arthropoda</taxon>
        <taxon>Hexapoda</taxon>
        <taxon>Insecta</taxon>
        <taxon>Pterygota</taxon>
        <taxon>Neoptera</taxon>
        <taxon>Paraneoptera</taxon>
        <taxon>Hemiptera</taxon>
        <taxon>Auchenorrhyncha</taxon>
        <taxon>Membracoidea</taxon>
        <taxon>Cicadellidae</taxon>
        <taxon>Cicadellinae</taxon>
        <taxon>Proconiini</taxon>
        <taxon>Cuerna</taxon>
    </lineage>
</organism>
<dbReference type="Gene3D" id="1.10.10.60">
    <property type="entry name" value="Homeodomain-like"/>
    <property type="match status" value="1"/>
</dbReference>
<gene>
    <name evidence="4" type="ORF">g.4343</name>
</gene>
<evidence type="ECO:0000256" key="2">
    <source>
        <dbReference type="ARBA" id="ARBA00023125"/>
    </source>
</evidence>
<dbReference type="SMART" id="SM00674">
    <property type="entry name" value="CENPB"/>
    <property type="match status" value="1"/>
</dbReference>
<dbReference type="InterPro" id="IPR009057">
    <property type="entry name" value="Homeodomain-like_sf"/>
</dbReference>
<dbReference type="InterPro" id="IPR050863">
    <property type="entry name" value="CenT-Element_Derived"/>
</dbReference>
<proteinExistence type="predicted"/>
<dbReference type="PANTHER" id="PTHR19303:SF16">
    <property type="entry name" value="JERKY PROTEIN HOMOLOG-LIKE"/>
    <property type="match status" value="1"/>
</dbReference>
<evidence type="ECO:0000313" key="4">
    <source>
        <dbReference type="EMBL" id="JAS40293.1"/>
    </source>
</evidence>
<dbReference type="AlphaFoldDB" id="A0A1B6ERC5"/>
<protein>
    <recommendedName>
        <fullName evidence="3">HTH CENPB-type domain-containing protein</fullName>
    </recommendedName>
</protein>
<dbReference type="GO" id="GO:0003677">
    <property type="term" value="F:DNA binding"/>
    <property type="evidence" value="ECO:0007669"/>
    <property type="project" value="UniProtKB-KW"/>
</dbReference>
<dbReference type="InterPro" id="IPR006600">
    <property type="entry name" value="HTH_CenpB_DNA-bd_dom"/>
</dbReference>
<dbReference type="InterPro" id="IPR036388">
    <property type="entry name" value="WH-like_DNA-bd_sf"/>
</dbReference>
<dbReference type="SUPFAM" id="SSF46689">
    <property type="entry name" value="Homeodomain-like"/>
    <property type="match status" value="1"/>
</dbReference>
<comment type="subcellular location">
    <subcellularLocation>
        <location evidence="1">Nucleus</location>
    </subcellularLocation>
</comment>
<name>A0A1B6ERC5_9HEMI</name>
<dbReference type="PANTHER" id="PTHR19303">
    <property type="entry name" value="TRANSPOSON"/>
    <property type="match status" value="1"/>
</dbReference>
<sequence>MELKFDVLLKRLEKGENVNKIALNLNVGRSTVLGWQKKKSEIESGCLKRMCTESIKERKSIKCAEYEKVSEALYQWFRVQRDKGVPISGPILQEKALKFYEEFKEEGDSGFTASNGWLDRWKQRYGVKQLSICGEKLSADPNSVGEFKIKFQELIEKEGLTGDQIYN</sequence>
<dbReference type="GO" id="GO:0005634">
    <property type="term" value="C:nucleus"/>
    <property type="evidence" value="ECO:0007669"/>
    <property type="project" value="UniProtKB-SubCell"/>
</dbReference>
<reference evidence="4" key="1">
    <citation type="submission" date="2015-11" db="EMBL/GenBank/DDBJ databases">
        <title>De novo transcriptome assembly of four potential Pierce s Disease insect vectors from Arizona vineyards.</title>
        <authorList>
            <person name="Tassone E.E."/>
        </authorList>
    </citation>
    <scope>NUCLEOTIDE SEQUENCE</scope>
</reference>
<keyword evidence="2" id="KW-0238">DNA-binding</keyword>
<dbReference type="Gene3D" id="1.10.10.10">
    <property type="entry name" value="Winged helix-like DNA-binding domain superfamily/Winged helix DNA-binding domain"/>
    <property type="match status" value="1"/>
</dbReference>
<evidence type="ECO:0000256" key="1">
    <source>
        <dbReference type="ARBA" id="ARBA00004123"/>
    </source>
</evidence>
<dbReference type="PROSITE" id="PS51253">
    <property type="entry name" value="HTH_CENPB"/>
    <property type="match status" value="1"/>
</dbReference>
<accession>A0A1B6ERC5</accession>
<feature type="domain" description="HTH CENPB-type" evidence="3">
    <location>
        <begin position="57"/>
        <end position="131"/>
    </location>
</feature>
<dbReference type="EMBL" id="GECZ01029476">
    <property type="protein sequence ID" value="JAS40293.1"/>
    <property type="molecule type" value="Transcribed_RNA"/>
</dbReference>
<dbReference type="Pfam" id="PF03221">
    <property type="entry name" value="HTH_Tnp_Tc5"/>
    <property type="match status" value="1"/>
</dbReference>